<dbReference type="PRINTS" id="PR00120">
    <property type="entry name" value="HATPASE"/>
</dbReference>
<keyword evidence="11" id="KW-0067">ATP-binding</keyword>
<dbReference type="InterPro" id="IPR059000">
    <property type="entry name" value="ATPase_P-type_domA"/>
</dbReference>
<dbReference type="SFLD" id="SFLDG00002">
    <property type="entry name" value="C1.7:_P-type_atpase_like"/>
    <property type="match status" value="1"/>
</dbReference>
<dbReference type="GO" id="GO:0006883">
    <property type="term" value="P:intracellular sodium ion homeostasis"/>
    <property type="evidence" value="ECO:0007669"/>
    <property type="project" value="TreeGrafter"/>
</dbReference>
<evidence type="ECO:0000259" key="18">
    <source>
        <dbReference type="SMART" id="SM00831"/>
    </source>
</evidence>
<accession>U1WE76</accession>
<protein>
    <recommendedName>
        <fullName evidence="3">P-type Ca(2+) transporter</fullName>
        <ecNumber evidence="3">7.2.2.10</ecNumber>
    </recommendedName>
</protein>
<dbReference type="SUPFAM" id="SSF81665">
    <property type="entry name" value="Calcium ATPase, transmembrane domain M"/>
    <property type="match status" value="1"/>
</dbReference>
<dbReference type="Pfam" id="PF00689">
    <property type="entry name" value="Cation_ATPase_C"/>
    <property type="match status" value="1"/>
</dbReference>
<feature type="transmembrane region" description="Helical" evidence="17">
    <location>
        <begin position="175"/>
        <end position="191"/>
    </location>
</feature>
<dbReference type="SMART" id="SM00831">
    <property type="entry name" value="Cation_ATPase_N"/>
    <property type="match status" value="1"/>
</dbReference>
<dbReference type="HOGENOM" id="CLU_002867_1_0_9"/>
<feature type="transmembrane region" description="Helical" evidence="17">
    <location>
        <begin position="1432"/>
        <end position="1452"/>
    </location>
</feature>
<keyword evidence="5" id="KW-1003">Cell membrane</keyword>
<dbReference type="SUPFAM" id="SSF55008">
    <property type="entry name" value="HMA, heavy metal-associated domain"/>
    <property type="match status" value="1"/>
</dbReference>
<feature type="transmembrane region" description="Helical" evidence="17">
    <location>
        <begin position="937"/>
        <end position="953"/>
    </location>
</feature>
<dbReference type="eggNOG" id="COG0474">
    <property type="taxonomic scope" value="Bacteria"/>
</dbReference>
<dbReference type="FunFam" id="2.70.150.10:FF:000016">
    <property type="entry name" value="Calcium-transporting P-type ATPase putative"/>
    <property type="match status" value="1"/>
</dbReference>
<dbReference type="GO" id="GO:1902600">
    <property type="term" value="P:proton transmembrane transport"/>
    <property type="evidence" value="ECO:0007669"/>
    <property type="project" value="TreeGrafter"/>
</dbReference>
<evidence type="ECO:0000256" key="9">
    <source>
        <dbReference type="ARBA" id="ARBA00022723"/>
    </source>
</evidence>
<dbReference type="GO" id="GO:0036376">
    <property type="term" value="P:sodium ion export across plasma membrane"/>
    <property type="evidence" value="ECO:0007669"/>
    <property type="project" value="TreeGrafter"/>
</dbReference>
<proteinExistence type="inferred from homology"/>
<dbReference type="InterPro" id="IPR006068">
    <property type="entry name" value="ATPase_P-typ_cation-transptr_C"/>
</dbReference>
<dbReference type="GO" id="GO:0005524">
    <property type="term" value="F:ATP binding"/>
    <property type="evidence" value="ECO:0007669"/>
    <property type="project" value="UniProtKB-KW"/>
</dbReference>
<dbReference type="Proteomes" id="UP000016511">
    <property type="component" value="Unassembled WGS sequence"/>
</dbReference>
<dbReference type="SUPFAM" id="SSF81660">
    <property type="entry name" value="Metal cation-transporting ATPase, ATP-binding domain N"/>
    <property type="match status" value="2"/>
</dbReference>
<evidence type="ECO:0000256" key="14">
    <source>
        <dbReference type="ARBA" id="ARBA00023065"/>
    </source>
</evidence>
<keyword evidence="10" id="KW-0547">Nucleotide-binding</keyword>
<dbReference type="EC" id="7.2.2.10" evidence="3"/>
<evidence type="ECO:0000256" key="13">
    <source>
        <dbReference type="ARBA" id="ARBA00022989"/>
    </source>
</evidence>
<keyword evidence="7" id="KW-0109">Calcium transport</keyword>
<keyword evidence="13 17" id="KW-1133">Transmembrane helix</keyword>
<dbReference type="PANTHER" id="PTHR43294">
    <property type="entry name" value="SODIUM/POTASSIUM-TRANSPORTING ATPASE SUBUNIT ALPHA"/>
    <property type="match status" value="1"/>
</dbReference>
<feature type="transmembrane region" description="Helical" evidence="17">
    <location>
        <begin position="897"/>
        <end position="917"/>
    </location>
</feature>
<keyword evidence="8 17" id="KW-0812">Transmembrane</keyword>
<dbReference type="PATRIC" id="fig|649747.3.peg.4573"/>
<keyword evidence="9" id="KW-0479">Metal-binding</keyword>
<keyword evidence="15 17" id="KW-0472">Membrane</keyword>
<evidence type="ECO:0000313" key="19">
    <source>
        <dbReference type="EMBL" id="ERI06839.1"/>
    </source>
</evidence>
<dbReference type="InterPro" id="IPR036412">
    <property type="entry name" value="HAD-like_sf"/>
</dbReference>
<dbReference type="STRING" id="649747.HMPREF0083_05081"/>
<keyword evidence="7" id="KW-0106">Calcium</keyword>
<feature type="transmembrane region" description="Helical" evidence="17">
    <location>
        <begin position="1361"/>
        <end position="1384"/>
    </location>
</feature>
<dbReference type="Gene3D" id="1.20.1110.10">
    <property type="entry name" value="Calcium-transporting ATPase, transmembrane domain"/>
    <property type="match status" value="1"/>
</dbReference>
<evidence type="ECO:0000256" key="5">
    <source>
        <dbReference type="ARBA" id="ARBA00022475"/>
    </source>
</evidence>
<evidence type="ECO:0000256" key="2">
    <source>
        <dbReference type="ARBA" id="ARBA00005675"/>
    </source>
</evidence>
<name>U1WE76_ANEAE</name>
<dbReference type="Gene3D" id="3.40.1110.10">
    <property type="entry name" value="Calcium-transporting ATPase, cytoplasmic domain N"/>
    <property type="match status" value="2"/>
</dbReference>
<dbReference type="GO" id="GO:1990573">
    <property type="term" value="P:potassium ion import across plasma membrane"/>
    <property type="evidence" value="ECO:0007669"/>
    <property type="project" value="TreeGrafter"/>
</dbReference>
<evidence type="ECO:0000256" key="11">
    <source>
        <dbReference type="ARBA" id="ARBA00022840"/>
    </source>
</evidence>
<dbReference type="InterPro" id="IPR023299">
    <property type="entry name" value="ATPase_P-typ_cyto_dom_N"/>
</dbReference>
<dbReference type="InterPro" id="IPR023298">
    <property type="entry name" value="ATPase_P-typ_TM_dom_sf"/>
</dbReference>
<sequence length="1573" mass="173124">MMQTIPFKTRFIRLLPGRIRIEIHRLKHNENMANLIVDRFRQVEGIYKVSTSTGTGRALITYDDNKISLHKICRIIQSIEEQVTDGMTVHTNEEVKNEIDVTAKMTEEGELYNNLSGMINGEIPMHPQITLKEIDDKASKERVPIPLALSVVGLSALGIKQLFMGRSTLARSPSLFYLSGCVSVLTGYPFLKRGFRQLVANKKLNPDLLLGVSTLALALVRENVVVLAGLSLLNYLNWKRSQTNINEINADYKEQQLSPEIKSYSEKQSKWGMILGGATWALTRNPLHGMAVLLAANPRPAITSAEYAWGQANLISKERGYLIPNGGSLSQLSRTKTILFDDTSSIFKAETKGIRCISNQGSEDQVWCTVASLMKKSAHTWKEEVIKKAGQTGRTLRNAFGVEVAEQGIKGKIQGFKFFFGSKEFVQQNGVNTDEYHLEAKRLEKKGFTVQFVAKNKKCLGLLIGPGVDFTSEFAQIADWLSENKWKVGVLRNSLNISSETLASSGVDGSWLYDYAPKRVNAIRSQGEEVLFVSRNNDQISDTLPFQVPTVSFNNVTDICRSTEYANRINGLVHQHFRMTKTWNFIGGLLAVWSVFTAPVIALMANAFSLTLLSRTMRISEKLFSPKEMSKRNDSRLMKPDVPSKDISTKMENIPWHTMTREKVMSLFKVHEQAGLNKSQVKMLRNQYGPNQIEPKQSIPWFVSFTGQFKEFTSLILLGAAVLSVFSGGLFDGLAMGTILVGNAVIGTLQERKAEKVVEALNQFRSPICKVIREEKEVEISSTELVPGDIVCIEAGDRVPADLRLIRSWNLEVNEATLTGESLPVEKNPHALEQDCPLAERKNMLFMGTSVTRGKAIGLVVTTGMRTEMGYMISLMKGEEMEATPLQQKVTSISKTFIKGALAAGGLVLLAGVLRGLPITQMIATSITLTASAVPEGLPIMITIALSAGIFRMQKQNALVRRLSSLETLGRTTVICSDKTGTLTKNEMTVKVVATANRLWSVTGNGYEPIGTIAERSSLEVAATLDTGIEDSDSDKNVNNPLENPELARILQIGVLCNNSKLEQQEGKWIVKGDPTEGSLLSLAAKMGLWQEDMAYWERCHEEPFDSETKIMSVVCKDSNLDQDYYRLSKGSVEAILSRCKWYQENGKIYPLSDKEKQIILQQNEEFAKSALRVLGFAYSQNHSEQNEVNEDDLIFVGLVGMIDPPKPDVEKSIREANELGVKPVMITGDHPITAISIAKQIGIWNGQGKVLTGGEIDHLTDEELKEVVKDTSVFARVTPAHKLRIVTAFQDCGQIVVMTGDGVNDTPAIKKSNVGIAMGQTGTEVTKEAADMILKEDHIGSIVEGVKEGRTIIGNIRKAIGCLLTGNLAEVLVTSVAVIAGLPIPLVPIQILLMNLITDALPAMILAVNPGNKTKQTKQQDIVDKELYKKVVTRGVLLGAGSLGLFAVSLAGGAPLAVAQTSAFAALVAGQLMQTFSWRQEGSEETVRDWTKDRFFVTALGTSWLVLLSAIYVPPLARVFHTVPLTFTQWIPIILVAGSVSKLSKPIINLISRKMTGSVYPVINESALLKTV</sequence>
<evidence type="ECO:0000256" key="4">
    <source>
        <dbReference type="ARBA" id="ARBA00022448"/>
    </source>
</evidence>
<evidence type="ECO:0000256" key="1">
    <source>
        <dbReference type="ARBA" id="ARBA00004651"/>
    </source>
</evidence>
<evidence type="ECO:0000313" key="20">
    <source>
        <dbReference type="Proteomes" id="UP000016511"/>
    </source>
</evidence>
<evidence type="ECO:0000256" key="7">
    <source>
        <dbReference type="ARBA" id="ARBA00022568"/>
    </source>
</evidence>
<keyword evidence="20" id="KW-1185">Reference proteome</keyword>
<evidence type="ECO:0000256" key="3">
    <source>
        <dbReference type="ARBA" id="ARBA00012790"/>
    </source>
</evidence>
<evidence type="ECO:0000256" key="8">
    <source>
        <dbReference type="ARBA" id="ARBA00022692"/>
    </source>
</evidence>
<comment type="similarity">
    <text evidence="2">Belongs to the cation transport ATPase (P-type) (TC 3.A.3) family. Type IIA subfamily.</text>
</comment>
<dbReference type="Pfam" id="PF19991">
    <property type="entry name" value="HMA_2"/>
    <property type="match status" value="1"/>
</dbReference>
<keyword evidence="12" id="KW-1278">Translocase</keyword>
<evidence type="ECO:0000256" key="10">
    <source>
        <dbReference type="ARBA" id="ARBA00022741"/>
    </source>
</evidence>
<feature type="transmembrane region" description="Helical" evidence="17">
    <location>
        <begin position="1496"/>
        <end position="1514"/>
    </location>
</feature>
<keyword evidence="4" id="KW-0813">Transport</keyword>
<dbReference type="PRINTS" id="PR00119">
    <property type="entry name" value="CATATPASE"/>
</dbReference>
<dbReference type="EMBL" id="AWSJ01000310">
    <property type="protein sequence ID" value="ERI06839.1"/>
    <property type="molecule type" value="Genomic_DNA"/>
</dbReference>
<comment type="catalytic activity">
    <reaction evidence="16">
        <text>Ca(2+)(in) + ATP + H2O = Ca(2+)(out) + ADP + phosphate + H(+)</text>
        <dbReference type="Rhea" id="RHEA:18105"/>
        <dbReference type="ChEBI" id="CHEBI:15377"/>
        <dbReference type="ChEBI" id="CHEBI:15378"/>
        <dbReference type="ChEBI" id="CHEBI:29108"/>
        <dbReference type="ChEBI" id="CHEBI:30616"/>
        <dbReference type="ChEBI" id="CHEBI:43474"/>
        <dbReference type="ChEBI" id="CHEBI:456216"/>
        <dbReference type="EC" id="7.2.2.10"/>
    </reaction>
</comment>
<keyword evidence="14" id="KW-0406">Ion transport</keyword>
<reference evidence="19 20" key="1">
    <citation type="submission" date="2013-08" db="EMBL/GenBank/DDBJ databases">
        <authorList>
            <person name="Weinstock G."/>
            <person name="Sodergren E."/>
            <person name="Wylie T."/>
            <person name="Fulton L."/>
            <person name="Fulton R."/>
            <person name="Fronick C."/>
            <person name="O'Laughlin M."/>
            <person name="Godfrey J."/>
            <person name="Miner T."/>
            <person name="Herter B."/>
            <person name="Appelbaum E."/>
            <person name="Cordes M."/>
            <person name="Lek S."/>
            <person name="Wollam A."/>
            <person name="Pepin K.H."/>
            <person name="Palsikar V.B."/>
            <person name="Mitreva M."/>
            <person name="Wilson R.K."/>
        </authorList>
    </citation>
    <scope>NUCLEOTIDE SEQUENCE [LARGE SCALE GENOMIC DNA]</scope>
    <source>
        <strain evidence="19 20">ATCC 12856</strain>
    </source>
</reference>
<dbReference type="Pfam" id="PF13246">
    <property type="entry name" value="Cation_ATPase"/>
    <property type="match status" value="1"/>
</dbReference>
<dbReference type="InterPro" id="IPR004014">
    <property type="entry name" value="ATPase_P-typ_cation-transptr_N"/>
</dbReference>
<dbReference type="GO" id="GO:0046872">
    <property type="term" value="F:metal ion binding"/>
    <property type="evidence" value="ECO:0007669"/>
    <property type="project" value="UniProtKB-KW"/>
</dbReference>
<dbReference type="Gene3D" id="3.40.50.1000">
    <property type="entry name" value="HAD superfamily/HAD-like"/>
    <property type="match status" value="1"/>
</dbReference>
<dbReference type="InterPro" id="IPR008250">
    <property type="entry name" value="ATPase_P-typ_transduc_dom_A_sf"/>
</dbReference>
<feature type="transmembrane region" description="Helical" evidence="17">
    <location>
        <begin position="715"/>
        <end position="746"/>
    </location>
</feature>
<dbReference type="SUPFAM" id="SSF56784">
    <property type="entry name" value="HAD-like"/>
    <property type="match status" value="1"/>
</dbReference>
<evidence type="ECO:0000256" key="15">
    <source>
        <dbReference type="ARBA" id="ARBA00023136"/>
    </source>
</evidence>
<dbReference type="SFLD" id="SFLDS00003">
    <property type="entry name" value="Haloacid_Dehalogenase"/>
    <property type="match status" value="1"/>
</dbReference>
<organism evidence="19 20">
    <name type="scientific">Aneurinibacillus aneurinilyticus ATCC 12856</name>
    <dbReference type="NCBI Taxonomy" id="649747"/>
    <lineage>
        <taxon>Bacteria</taxon>
        <taxon>Bacillati</taxon>
        <taxon>Bacillota</taxon>
        <taxon>Bacilli</taxon>
        <taxon>Bacillales</taxon>
        <taxon>Paenibacillaceae</taxon>
        <taxon>Aneurinibacillus group</taxon>
        <taxon>Aneurinibacillus</taxon>
    </lineage>
</organism>
<dbReference type="GO" id="GO:0030007">
    <property type="term" value="P:intracellular potassium ion homeostasis"/>
    <property type="evidence" value="ECO:0007669"/>
    <property type="project" value="TreeGrafter"/>
</dbReference>
<dbReference type="SFLD" id="SFLDF00027">
    <property type="entry name" value="p-type_atpase"/>
    <property type="match status" value="1"/>
</dbReference>
<dbReference type="eggNOG" id="COG2217">
    <property type="taxonomic scope" value="Bacteria"/>
</dbReference>
<evidence type="ECO:0000256" key="12">
    <source>
        <dbReference type="ARBA" id="ARBA00022967"/>
    </source>
</evidence>
<feature type="transmembrane region" description="Helical" evidence="17">
    <location>
        <begin position="211"/>
        <end position="236"/>
    </location>
</feature>
<dbReference type="InterPro" id="IPR050510">
    <property type="entry name" value="Cation_transp_ATPase_P-type"/>
</dbReference>
<comment type="subcellular location">
    <subcellularLocation>
        <location evidence="1">Cell membrane</location>
        <topology evidence="1">Multi-pass membrane protein</topology>
    </subcellularLocation>
</comment>
<feature type="domain" description="Cation-transporting P-type ATPase N-terminal" evidence="18">
    <location>
        <begin position="655"/>
        <end position="729"/>
    </location>
</feature>
<dbReference type="Gene3D" id="2.70.150.10">
    <property type="entry name" value="Calcium-transporting ATPase, cytoplasmic transduction domain A"/>
    <property type="match status" value="1"/>
</dbReference>
<feature type="transmembrane region" description="Helical" evidence="17">
    <location>
        <begin position="1390"/>
        <end position="1411"/>
    </location>
</feature>
<dbReference type="InterPro" id="IPR044492">
    <property type="entry name" value="P_typ_ATPase_HD_dom"/>
</dbReference>
<dbReference type="NCBIfam" id="TIGR01494">
    <property type="entry name" value="ATPase_P-type"/>
    <property type="match status" value="2"/>
</dbReference>
<comment type="caution">
    <text evidence="19">The sequence shown here is derived from an EMBL/GenBank/DDBJ whole genome shotgun (WGS) entry which is preliminary data.</text>
</comment>
<keyword evidence="6" id="KW-0597">Phosphoprotein</keyword>
<dbReference type="GO" id="GO:0005886">
    <property type="term" value="C:plasma membrane"/>
    <property type="evidence" value="ECO:0007669"/>
    <property type="project" value="UniProtKB-SubCell"/>
</dbReference>
<feature type="transmembrane region" description="Helical" evidence="17">
    <location>
        <begin position="585"/>
        <end position="608"/>
    </location>
</feature>
<dbReference type="Pfam" id="PF00122">
    <property type="entry name" value="E1-E2_ATPase"/>
    <property type="match status" value="1"/>
</dbReference>
<gene>
    <name evidence="19" type="ORF">HMPREF0083_05081</name>
</gene>
<dbReference type="GO" id="GO:0005391">
    <property type="term" value="F:P-type sodium:potassium-exchanging transporter activity"/>
    <property type="evidence" value="ECO:0007669"/>
    <property type="project" value="TreeGrafter"/>
</dbReference>
<dbReference type="GO" id="GO:0016887">
    <property type="term" value="F:ATP hydrolysis activity"/>
    <property type="evidence" value="ECO:0007669"/>
    <property type="project" value="InterPro"/>
</dbReference>
<dbReference type="SUPFAM" id="SSF81653">
    <property type="entry name" value="Calcium ATPase, transduction domain A"/>
    <property type="match status" value="1"/>
</dbReference>
<dbReference type="InterPro" id="IPR018303">
    <property type="entry name" value="ATPase_P-typ_P_site"/>
</dbReference>
<dbReference type="InterPro" id="IPR023214">
    <property type="entry name" value="HAD_sf"/>
</dbReference>
<evidence type="ECO:0000256" key="16">
    <source>
        <dbReference type="ARBA" id="ARBA00048694"/>
    </source>
</evidence>
<evidence type="ECO:0000256" key="17">
    <source>
        <dbReference type="SAM" id="Phobius"/>
    </source>
</evidence>
<dbReference type="PROSITE" id="PS00154">
    <property type="entry name" value="ATPASE_E1_E2"/>
    <property type="match status" value="1"/>
</dbReference>
<dbReference type="GO" id="GO:0005388">
    <property type="term" value="F:P-type calcium transporter activity"/>
    <property type="evidence" value="ECO:0007669"/>
    <property type="project" value="UniProtKB-EC"/>
</dbReference>
<dbReference type="PANTHER" id="PTHR43294:SF20">
    <property type="entry name" value="P-TYPE ATPASE"/>
    <property type="match status" value="1"/>
</dbReference>
<dbReference type="Pfam" id="PF00690">
    <property type="entry name" value="Cation_ATPase_N"/>
    <property type="match status" value="1"/>
</dbReference>
<dbReference type="InterPro" id="IPR001757">
    <property type="entry name" value="P_typ_ATPase"/>
</dbReference>
<dbReference type="InterPro" id="IPR036163">
    <property type="entry name" value="HMA_dom_sf"/>
</dbReference>
<evidence type="ECO:0000256" key="6">
    <source>
        <dbReference type="ARBA" id="ARBA00022553"/>
    </source>
</evidence>